<dbReference type="KEGG" id="sva:SVA_0286"/>
<dbReference type="InterPro" id="IPR007544">
    <property type="entry name" value="ENCAP"/>
</dbReference>
<keyword evidence="5" id="KW-1185">Reference proteome</keyword>
<dbReference type="OrthoDB" id="2922at2"/>
<organism evidence="4 5">
    <name type="scientific">Sulfurifustis variabilis</name>
    <dbReference type="NCBI Taxonomy" id="1675686"/>
    <lineage>
        <taxon>Bacteria</taxon>
        <taxon>Pseudomonadati</taxon>
        <taxon>Pseudomonadota</taxon>
        <taxon>Gammaproteobacteria</taxon>
        <taxon>Acidiferrobacterales</taxon>
        <taxon>Acidiferrobacteraceae</taxon>
        <taxon>Sulfurifustis</taxon>
    </lineage>
</organism>
<protein>
    <submittedName>
        <fullName evidence="4">Bacteriocin</fullName>
    </submittedName>
</protein>
<evidence type="ECO:0000256" key="2">
    <source>
        <dbReference type="ARBA" id="ARBA00033743"/>
    </source>
</evidence>
<evidence type="ECO:0000256" key="1">
    <source>
        <dbReference type="ARBA" id="ARBA00033738"/>
    </source>
</evidence>
<dbReference type="NCBIfam" id="NF041155">
    <property type="entry name" value="encap_f1"/>
    <property type="match status" value="1"/>
</dbReference>
<dbReference type="PANTHER" id="PTHR37165">
    <property type="entry name" value="PEPTIDASE U56 FAMILY"/>
    <property type="match status" value="1"/>
</dbReference>
<dbReference type="AlphaFoldDB" id="A0A1B4V0A0"/>
<dbReference type="Gene3D" id="3.30.2320.10">
    <property type="entry name" value="hypothetical protein PF0899 domain"/>
    <property type="match status" value="1"/>
</dbReference>
<comment type="subcellular location">
    <subcellularLocation>
        <location evidence="1">Encapsulin nanocompartment</location>
    </subcellularLocation>
</comment>
<sequence length="269" mass="28946">MNDLLRELAPVSSEAWEQIESEARRALKVTLAARKLVDFAGPLGWDASAITLGRAERLEAAPEKGVEARVRNTQALVELRVPFELSREELEAVGRGAKDPNLDPVRQAARAAAHAEDRAVFHGYADAGIRGIIEAGATSSCAITEDYTAYLGIVAEATHKLRSAGVDGPYAIALGPRCFTGLNKTLIGGFPVIEHVRRLLDGPIVWAPAVDGAAVLSLRGGDFELTVGQDFSIGYLDHTATAVRLYLQESFTFRVLSPEAAVPLAYEKR</sequence>
<accession>A0A1B4V0A0</accession>
<comment type="similarity">
    <text evidence="2">Belongs to the encapsulin family. Family 1 subfamily.</text>
</comment>
<evidence type="ECO:0000313" key="5">
    <source>
        <dbReference type="Proteomes" id="UP000218899"/>
    </source>
</evidence>
<dbReference type="GO" id="GO:0140737">
    <property type="term" value="C:encapsulin nanocompartment"/>
    <property type="evidence" value="ECO:0007669"/>
    <property type="project" value="UniProtKB-SubCell"/>
</dbReference>
<dbReference type="PIRSF" id="PIRSF019254">
    <property type="entry name" value="CFP29"/>
    <property type="match status" value="1"/>
</dbReference>
<dbReference type="InterPro" id="IPR051429">
    <property type="entry name" value="Encapsulin_nc"/>
</dbReference>
<proteinExistence type="inferred from homology"/>
<dbReference type="Proteomes" id="UP000218899">
    <property type="component" value="Chromosome"/>
</dbReference>
<name>A0A1B4V0A0_9GAMM</name>
<dbReference type="Pfam" id="PF04454">
    <property type="entry name" value="Linocin_M18"/>
    <property type="match status" value="1"/>
</dbReference>
<dbReference type="Gene3D" id="3.30.2400.30">
    <property type="match status" value="1"/>
</dbReference>
<gene>
    <name evidence="4" type="ORF">SVA_0286</name>
</gene>
<dbReference type="PANTHER" id="PTHR37165:SF1">
    <property type="entry name" value="TYPE 1 ENCAPSULIN SHELL PROTEIN"/>
    <property type="match status" value="1"/>
</dbReference>
<dbReference type="EMBL" id="AP014936">
    <property type="protein sequence ID" value="BAU46868.1"/>
    <property type="molecule type" value="Genomic_DNA"/>
</dbReference>
<keyword evidence="3" id="KW-1284">Encapsulin nanocompartment</keyword>
<evidence type="ECO:0000256" key="3">
    <source>
        <dbReference type="ARBA" id="ARBA00033787"/>
    </source>
</evidence>
<dbReference type="RefSeq" id="WP_096457744.1">
    <property type="nucleotide sequence ID" value="NZ_AP014936.1"/>
</dbReference>
<evidence type="ECO:0000313" key="4">
    <source>
        <dbReference type="EMBL" id="BAU46868.1"/>
    </source>
</evidence>
<reference evidence="4 5" key="1">
    <citation type="submission" date="2015-08" db="EMBL/GenBank/DDBJ databases">
        <title>Complete genome sequence of Sulfurifustis variabilis.</title>
        <authorList>
            <person name="Miura A."/>
            <person name="Kojima H."/>
            <person name="Fukui M."/>
        </authorList>
    </citation>
    <scope>NUCLEOTIDE SEQUENCE [LARGE SCALE GENOMIC DNA]</scope>
    <source>
        <strain evidence="5">skN76</strain>
    </source>
</reference>